<gene>
    <name evidence="5" type="ORF">BDZ94DRAFT_1305069</name>
</gene>
<dbReference type="GO" id="GO:0003729">
    <property type="term" value="F:mRNA binding"/>
    <property type="evidence" value="ECO:0007669"/>
    <property type="project" value="TreeGrafter"/>
</dbReference>
<dbReference type="InterPro" id="IPR050502">
    <property type="entry name" value="Euk_RNA-bind_prot"/>
</dbReference>
<evidence type="ECO:0000259" key="4">
    <source>
        <dbReference type="PROSITE" id="PS50102"/>
    </source>
</evidence>
<evidence type="ECO:0000313" key="5">
    <source>
        <dbReference type="EMBL" id="KAF9467891.1"/>
    </source>
</evidence>
<evidence type="ECO:0000256" key="2">
    <source>
        <dbReference type="PROSITE-ProRule" id="PRU00176"/>
    </source>
</evidence>
<comment type="caution">
    <text evidence="5">The sequence shown here is derived from an EMBL/GenBank/DDBJ whole genome shotgun (WGS) entry which is preliminary data.</text>
</comment>
<dbReference type="InterPro" id="IPR035979">
    <property type="entry name" value="RBD_domain_sf"/>
</dbReference>
<evidence type="ECO:0000256" key="1">
    <source>
        <dbReference type="ARBA" id="ARBA00022884"/>
    </source>
</evidence>
<dbReference type="Proteomes" id="UP000807353">
    <property type="component" value="Unassembled WGS sequence"/>
</dbReference>
<keyword evidence="6" id="KW-1185">Reference proteome</keyword>
<evidence type="ECO:0000256" key="3">
    <source>
        <dbReference type="SAM" id="MobiDB-lite"/>
    </source>
</evidence>
<reference evidence="5" key="1">
    <citation type="submission" date="2020-11" db="EMBL/GenBank/DDBJ databases">
        <authorList>
            <consortium name="DOE Joint Genome Institute"/>
            <person name="Ahrendt S."/>
            <person name="Riley R."/>
            <person name="Andreopoulos W."/>
            <person name="Labutti K."/>
            <person name="Pangilinan J."/>
            <person name="Ruiz-Duenas F.J."/>
            <person name="Barrasa J.M."/>
            <person name="Sanchez-Garcia M."/>
            <person name="Camarero S."/>
            <person name="Miyauchi S."/>
            <person name="Serrano A."/>
            <person name="Linde D."/>
            <person name="Babiker R."/>
            <person name="Drula E."/>
            <person name="Ayuso-Fernandez I."/>
            <person name="Pacheco R."/>
            <person name="Padilla G."/>
            <person name="Ferreira P."/>
            <person name="Barriuso J."/>
            <person name="Kellner H."/>
            <person name="Castanera R."/>
            <person name="Alfaro M."/>
            <person name="Ramirez L."/>
            <person name="Pisabarro A.G."/>
            <person name="Kuo A."/>
            <person name="Tritt A."/>
            <person name="Lipzen A."/>
            <person name="He G."/>
            <person name="Yan M."/>
            <person name="Ng V."/>
            <person name="Cullen D."/>
            <person name="Martin F."/>
            <person name="Rosso M.-N."/>
            <person name="Henrissat B."/>
            <person name="Hibbett D."/>
            <person name="Martinez A.T."/>
            <person name="Grigoriev I.V."/>
        </authorList>
    </citation>
    <scope>NUCLEOTIDE SEQUENCE</scope>
    <source>
        <strain evidence="5">CBS 247.69</strain>
    </source>
</reference>
<dbReference type="PANTHER" id="PTHR48025:SF1">
    <property type="entry name" value="RRM DOMAIN-CONTAINING PROTEIN"/>
    <property type="match status" value="1"/>
</dbReference>
<evidence type="ECO:0000313" key="6">
    <source>
        <dbReference type="Proteomes" id="UP000807353"/>
    </source>
</evidence>
<dbReference type="SMART" id="SM00360">
    <property type="entry name" value="RRM"/>
    <property type="match status" value="3"/>
</dbReference>
<feature type="domain" description="RRM" evidence="4">
    <location>
        <begin position="280"/>
        <end position="357"/>
    </location>
</feature>
<keyword evidence="1 2" id="KW-0694">RNA-binding</keyword>
<protein>
    <recommendedName>
        <fullName evidence="4">RRM domain-containing protein</fullName>
    </recommendedName>
</protein>
<feature type="region of interest" description="Disordered" evidence="3">
    <location>
        <begin position="252"/>
        <end position="275"/>
    </location>
</feature>
<dbReference type="Pfam" id="PF00076">
    <property type="entry name" value="RRM_1"/>
    <property type="match status" value="2"/>
</dbReference>
<sequence length="446" mass="49392">MTTTSPHAGPTPLFRFGQGQTNSVRVENISKHTSIGEVVALFNTLIGDVKSSQDRKDNTGDFLEITFFNQDAAMKSLCMNGYMVHGMSLYVNRPLQSHICAYMDEDFSLPKPRPKHQQDDRRNLYVLGLPFALTKTEFMTIFSRFGTVSHCVILATVDNSSRRRGFVVMSSHDEAKLAMSSLTRSQVKGHTLDISWAVVQRSQGKFSLLFLTLLIYLLYTGFLDGGDRTLAVDSRVSQGYCPPDILLETPIPPSANSSSSSITSHENDPASLSPSPVATPTLLVTNLSSLLFSQLQDMHPLFYPFGRIKKLEIVDTSPGSTSAVVEYASAEIAQEAKETLHGQCYAGHQISARYVRTKSSILDLDAAFYHTNAPRTFVPFARQPPFLLGPTGSGSYRDSMHLQCFSNGSRYTPNGPQHAHLYATHPAFSFDYRQRNLSRSKPAISR</sequence>
<dbReference type="Gene3D" id="3.30.70.330">
    <property type="match status" value="2"/>
</dbReference>
<feature type="compositionally biased region" description="Low complexity" evidence="3">
    <location>
        <begin position="254"/>
        <end position="264"/>
    </location>
</feature>
<feature type="domain" description="RRM" evidence="4">
    <location>
        <begin position="122"/>
        <end position="199"/>
    </location>
</feature>
<name>A0A9P5YG04_9AGAR</name>
<dbReference type="CDD" id="cd00590">
    <property type="entry name" value="RRM_SF"/>
    <property type="match status" value="1"/>
</dbReference>
<dbReference type="GO" id="GO:0005634">
    <property type="term" value="C:nucleus"/>
    <property type="evidence" value="ECO:0007669"/>
    <property type="project" value="TreeGrafter"/>
</dbReference>
<dbReference type="InterPro" id="IPR000504">
    <property type="entry name" value="RRM_dom"/>
</dbReference>
<dbReference type="EMBL" id="MU150235">
    <property type="protein sequence ID" value="KAF9467891.1"/>
    <property type="molecule type" value="Genomic_DNA"/>
</dbReference>
<dbReference type="InterPro" id="IPR012677">
    <property type="entry name" value="Nucleotide-bd_a/b_plait_sf"/>
</dbReference>
<organism evidence="5 6">
    <name type="scientific">Collybia nuda</name>
    <dbReference type="NCBI Taxonomy" id="64659"/>
    <lineage>
        <taxon>Eukaryota</taxon>
        <taxon>Fungi</taxon>
        <taxon>Dikarya</taxon>
        <taxon>Basidiomycota</taxon>
        <taxon>Agaricomycotina</taxon>
        <taxon>Agaricomycetes</taxon>
        <taxon>Agaricomycetidae</taxon>
        <taxon>Agaricales</taxon>
        <taxon>Tricholomatineae</taxon>
        <taxon>Clitocybaceae</taxon>
        <taxon>Collybia</taxon>
    </lineage>
</organism>
<dbReference type="SUPFAM" id="SSF54928">
    <property type="entry name" value="RNA-binding domain, RBD"/>
    <property type="match status" value="2"/>
</dbReference>
<proteinExistence type="predicted"/>
<accession>A0A9P5YG04</accession>
<dbReference type="PROSITE" id="PS50102">
    <property type="entry name" value="RRM"/>
    <property type="match status" value="2"/>
</dbReference>
<dbReference type="PANTHER" id="PTHR48025">
    <property type="entry name" value="OS02G0815200 PROTEIN"/>
    <property type="match status" value="1"/>
</dbReference>
<dbReference type="AlphaFoldDB" id="A0A9P5YG04"/>
<dbReference type="OrthoDB" id="6159137at2759"/>